<dbReference type="EMBL" id="BAAAZR010000002">
    <property type="protein sequence ID" value="GAA3799933.1"/>
    <property type="molecule type" value="Genomic_DNA"/>
</dbReference>
<sequence length="74" mass="8259">MYQALGEPSLPLALHDEGDGRPYPLHRYPVHTTMVLRAVRVRITDCDHRRSSSATVSATVAPRDSVFSSARLNR</sequence>
<dbReference type="Proteomes" id="UP001500888">
    <property type="component" value="Unassembled WGS sequence"/>
</dbReference>
<organism evidence="1 2">
    <name type="scientific">Sphaerisporangium flaviroseum</name>
    <dbReference type="NCBI Taxonomy" id="509199"/>
    <lineage>
        <taxon>Bacteria</taxon>
        <taxon>Bacillati</taxon>
        <taxon>Actinomycetota</taxon>
        <taxon>Actinomycetes</taxon>
        <taxon>Streptosporangiales</taxon>
        <taxon>Streptosporangiaceae</taxon>
        <taxon>Sphaerisporangium</taxon>
    </lineage>
</organism>
<accession>A0ABP7HRY4</accession>
<keyword evidence="2" id="KW-1185">Reference proteome</keyword>
<evidence type="ECO:0000313" key="1">
    <source>
        <dbReference type="EMBL" id="GAA3799933.1"/>
    </source>
</evidence>
<comment type="caution">
    <text evidence="1">The sequence shown here is derived from an EMBL/GenBank/DDBJ whole genome shotgun (WGS) entry which is preliminary data.</text>
</comment>
<protein>
    <submittedName>
        <fullName evidence="1">Uncharacterized protein</fullName>
    </submittedName>
</protein>
<gene>
    <name evidence="1" type="ORF">GCM10022226_19290</name>
</gene>
<proteinExistence type="predicted"/>
<reference evidence="2" key="1">
    <citation type="journal article" date="2019" name="Int. J. Syst. Evol. Microbiol.">
        <title>The Global Catalogue of Microorganisms (GCM) 10K type strain sequencing project: providing services to taxonomists for standard genome sequencing and annotation.</title>
        <authorList>
            <consortium name="The Broad Institute Genomics Platform"/>
            <consortium name="The Broad Institute Genome Sequencing Center for Infectious Disease"/>
            <person name="Wu L."/>
            <person name="Ma J."/>
        </authorList>
    </citation>
    <scope>NUCLEOTIDE SEQUENCE [LARGE SCALE GENOMIC DNA]</scope>
    <source>
        <strain evidence="2">JCM 16908</strain>
    </source>
</reference>
<name>A0ABP7HRY4_9ACTN</name>
<evidence type="ECO:0000313" key="2">
    <source>
        <dbReference type="Proteomes" id="UP001500888"/>
    </source>
</evidence>